<gene>
    <name evidence="1" type="ORF">HPB49_013280</name>
</gene>
<dbReference type="Proteomes" id="UP000821865">
    <property type="component" value="Chromosome 1"/>
</dbReference>
<reference evidence="1" key="1">
    <citation type="submission" date="2020-05" db="EMBL/GenBank/DDBJ databases">
        <title>Large-scale comparative analyses of tick genomes elucidate their genetic diversity and vector capacities.</title>
        <authorList>
            <person name="Jia N."/>
            <person name="Wang J."/>
            <person name="Shi W."/>
            <person name="Du L."/>
            <person name="Sun Y."/>
            <person name="Zhan W."/>
            <person name="Jiang J."/>
            <person name="Wang Q."/>
            <person name="Zhang B."/>
            <person name="Ji P."/>
            <person name="Sakyi L.B."/>
            <person name="Cui X."/>
            <person name="Yuan T."/>
            <person name="Jiang B."/>
            <person name="Yang W."/>
            <person name="Lam T.T.-Y."/>
            <person name="Chang Q."/>
            <person name="Ding S."/>
            <person name="Wang X."/>
            <person name="Zhu J."/>
            <person name="Ruan X."/>
            <person name="Zhao L."/>
            <person name="Wei J."/>
            <person name="Que T."/>
            <person name="Du C."/>
            <person name="Cheng J."/>
            <person name="Dai P."/>
            <person name="Han X."/>
            <person name="Huang E."/>
            <person name="Gao Y."/>
            <person name="Liu J."/>
            <person name="Shao H."/>
            <person name="Ye R."/>
            <person name="Li L."/>
            <person name="Wei W."/>
            <person name="Wang X."/>
            <person name="Wang C."/>
            <person name="Yang T."/>
            <person name="Huo Q."/>
            <person name="Li W."/>
            <person name="Guo W."/>
            <person name="Chen H."/>
            <person name="Zhou L."/>
            <person name="Ni X."/>
            <person name="Tian J."/>
            <person name="Zhou Y."/>
            <person name="Sheng Y."/>
            <person name="Liu T."/>
            <person name="Pan Y."/>
            <person name="Xia L."/>
            <person name="Li J."/>
            <person name="Zhao F."/>
            <person name="Cao W."/>
        </authorList>
    </citation>
    <scope>NUCLEOTIDE SEQUENCE</scope>
    <source>
        <strain evidence="1">Dsil-2018</strain>
    </source>
</reference>
<organism evidence="1 2">
    <name type="scientific">Dermacentor silvarum</name>
    <name type="common">Tick</name>
    <dbReference type="NCBI Taxonomy" id="543639"/>
    <lineage>
        <taxon>Eukaryota</taxon>
        <taxon>Metazoa</taxon>
        <taxon>Ecdysozoa</taxon>
        <taxon>Arthropoda</taxon>
        <taxon>Chelicerata</taxon>
        <taxon>Arachnida</taxon>
        <taxon>Acari</taxon>
        <taxon>Parasitiformes</taxon>
        <taxon>Ixodida</taxon>
        <taxon>Ixodoidea</taxon>
        <taxon>Ixodidae</taxon>
        <taxon>Rhipicephalinae</taxon>
        <taxon>Dermacentor</taxon>
    </lineage>
</organism>
<protein>
    <submittedName>
        <fullName evidence="1">Uncharacterized protein</fullName>
    </submittedName>
</protein>
<proteinExistence type="predicted"/>
<keyword evidence="2" id="KW-1185">Reference proteome</keyword>
<accession>A0ACB8E0T5</accession>
<name>A0ACB8E0T5_DERSI</name>
<sequence>MCMVAANTRLNEQRRNPKTACHWQRVPTKSCRRSCEPRDVRSSSLPGISPRTASKPRGGPATRCMMLMQVTQRRSSNQSVSKMERRRGRLRQSAAYMVGSYPSECPAVHQLYSNLRCFRSIVGHHRLDLYKSCTASAADGCFHLAQLSLWNNFLWVINIELRQGRLALACLRGRGVTVASNVQRMCSFLQHMGHCCIDCVPLCKSRTSQEQFLLRDVLSVSRNVRQARPCYHLLDYPTRHLRDALRSTVTTHGTLEFMSMRFSSVRLSMLGELFDRCDAMSTLVFLENGIDVREAQRQIYVDQLFATVESCYVLTELVACTAVVEVLVVSRCMLRTCATLRSFAASFVVVASRSATLETFEKYNFKVNALDFADFSIALGESDSGLERVAAFAAQREILLNFSVCKIGPRKGRLPQSGAYVVDSYPSAYPSVTQLFSNLRGMRSILGHRRMDLDKSCTASAVDGCFHLAEQSLGNNFLWVINIEQREGRLALACLRSFILAYWPLKQHRFTGFGELRESRSQTKQFWNGLSVSCNQRYSRLCYHLLDYPTRDLMNAHLSTVDRCAIISSSMLDTLEIVSVRFSSVGVSMLCELLDRCDPMGTLVFRENWIDVHEA</sequence>
<comment type="caution">
    <text evidence="1">The sequence shown here is derived from an EMBL/GenBank/DDBJ whole genome shotgun (WGS) entry which is preliminary data.</text>
</comment>
<evidence type="ECO:0000313" key="2">
    <source>
        <dbReference type="Proteomes" id="UP000821865"/>
    </source>
</evidence>
<evidence type="ECO:0000313" key="1">
    <source>
        <dbReference type="EMBL" id="KAH7980135.1"/>
    </source>
</evidence>
<dbReference type="EMBL" id="CM023470">
    <property type="protein sequence ID" value="KAH7980135.1"/>
    <property type="molecule type" value="Genomic_DNA"/>
</dbReference>